<evidence type="ECO:0008006" key="4">
    <source>
        <dbReference type="Google" id="ProtNLM"/>
    </source>
</evidence>
<evidence type="ECO:0000256" key="1">
    <source>
        <dbReference type="SAM" id="MobiDB-lite"/>
    </source>
</evidence>
<gene>
    <name evidence="2" type="ORF">M3D15_04680</name>
</gene>
<reference evidence="2 3" key="1">
    <citation type="submission" date="2022-04" db="EMBL/GenBank/DDBJ databases">
        <title>Human microbiome associated bacterial genomes.</title>
        <authorList>
            <person name="Sandstrom S."/>
            <person name="Salamzade R."/>
            <person name="Kalan L.R."/>
        </authorList>
    </citation>
    <scope>NUCLEOTIDE SEQUENCE [LARGE SCALE GENOMIC DNA]</scope>
    <source>
        <strain evidence="3">p3-SID1799</strain>
    </source>
</reference>
<dbReference type="EMBL" id="JALXSQ010000013">
    <property type="protein sequence ID" value="MCT2042630.1"/>
    <property type="molecule type" value="Genomic_DNA"/>
</dbReference>
<organism evidence="2 3">
    <name type="scientific">Pseudoclavibacter albus</name>
    <dbReference type="NCBI Taxonomy" id="272241"/>
    <lineage>
        <taxon>Bacteria</taxon>
        <taxon>Bacillati</taxon>
        <taxon>Actinomycetota</taxon>
        <taxon>Actinomycetes</taxon>
        <taxon>Micrococcales</taxon>
        <taxon>Microbacteriaceae</taxon>
        <taxon>Pseudoclavibacter</taxon>
    </lineage>
</organism>
<comment type="caution">
    <text evidence="2">The sequence shown here is derived from an EMBL/GenBank/DDBJ whole genome shotgun (WGS) entry which is preliminary data.</text>
</comment>
<name>A0ABT2HWW5_9MICO</name>
<sequence>MPTPTASEHTGAGHAASKTGSPNLRTVVELMPTPKAGDADFGTPRTSGRPPEMSTHLGTRLVYRDFGEYAPAVERWAAVIGRPAPAPTEVGEKGGKRLSAPFVEWLMGLPEGHVTSPEIGLTRTQELKALGNGVVPQQAAEAVKQLMERRTV</sequence>
<dbReference type="Proteomes" id="UP001525379">
    <property type="component" value="Unassembled WGS sequence"/>
</dbReference>
<dbReference type="RefSeq" id="WP_260104092.1">
    <property type="nucleotide sequence ID" value="NZ_JALXSQ010000013.1"/>
</dbReference>
<evidence type="ECO:0000313" key="2">
    <source>
        <dbReference type="EMBL" id="MCT2042630.1"/>
    </source>
</evidence>
<proteinExistence type="predicted"/>
<accession>A0ABT2HWW5</accession>
<protein>
    <recommendedName>
        <fullName evidence="4">DNA (cytosine-5-)-methyltransferase</fullName>
    </recommendedName>
</protein>
<evidence type="ECO:0000313" key="3">
    <source>
        <dbReference type="Proteomes" id="UP001525379"/>
    </source>
</evidence>
<feature type="region of interest" description="Disordered" evidence="1">
    <location>
        <begin position="1"/>
        <end position="56"/>
    </location>
</feature>
<keyword evidence="3" id="KW-1185">Reference proteome</keyword>